<evidence type="ECO:0000313" key="1">
    <source>
        <dbReference type="EMBL" id="EEZ72110.1"/>
    </source>
</evidence>
<organism evidence="1 2">
    <name type="scientific">Neisseria cinerea ATCC 14685</name>
    <dbReference type="NCBI Taxonomy" id="546262"/>
    <lineage>
        <taxon>Bacteria</taxon>
        <taxon>Pseudomonadati</taxon>
        <taxon>Pseudomonadota</taxon>
        <taxon>Betaproteobacteria</taxon>
        <taxon>Neisseriales</taxon>
        <taxon>Neisseriaceae</taxon>
        <taxon>Neisseria</taxon>
    </lineage>
</organism>
<protein>
    <submittedName>
        <fullName evidence="1">Uncharacterized protein</fullName>
    </submittedName>
</protein>
<dbReference type="AlphaFoldDB" id="D0W1I4"/>
<name>D0W1I4_NEICI</name>
<reference evidence="1 2" key="1">
    <citation type="submission" date="2009-10" db="EMBL/GenBank/DDBJ databases">
        <authorList>
            <person name="Weinstock G."/>
            <person name="Sodergren E."/>
            <person name="Clifton S."/>
            <person name="Fulton L."/>
            <person name="Fulton B."/>
            <person name="Courtney L."/>
            <person name="Fronick C."/>
            <person name="Harrison M."/>
            <person name="Strong C."/>
            <person name="Farmer C."/>
            <person name="Delahaunty K."/>
            <person name="Markovic C."/>
            <person name="Hall O."/>
            <person name="Minx P."/>
            <person name="Tomlinson C."/>
            <person name="Mitreva M."/>
            <person name="Nelson J."/>
            <person name="Hou S."/>
            <person name="Wollam A."/>
            <person name="Pepin K.H."/>
            <person name="Johnson M."/>
            <person name="Bhonagiri V."/>
            <person name="Nash W.E."/>
            <person name="Warren W."/>
            <person name="Chinwalla A."/>
            <person name="Mardis E.R."/>
            <person name="Wilson R.K."/>
        </authorList>
    </citation>
    <scope>NUCLEOTIDE SEQUENCE [LARGE SCALE GENOMIC DNA]</scope>
    <source>
        <strain evidence="1 2">ATCC 14685</strain>
    </source>
</reference>
<comment type="caution">
    <text evidence="1">The sequence shown here is derived from an EMBL/GenBank/DDBJ whole genome shotgun (WGS) entry which is preliminary data.</text>
</comment>
<dbReference type="Proteomes" id="UP000003294">
    <property type="component" value="Unassembled WGS sequence"/>
</dbReference>
<dbReference type="EMBL" id="ACDY02000003">
    <property type="protein sequence ID" value="EEZ72110.1"/>
    <property type="molecule type" value="Genomic_DNA"/>
</dbReference>
<gene>
    <name evidence="1" type="ORF">NEICINOT_03507</name>
</gene>
<accession>D0W1I4</accession>
<evidence type="ECO:0000313" key="2">
    <source>
        <dbReference type="Proteomes" id="UP000003294"/>
    </source>
</evidence>
<proteinExistence type="predicted"/>
<sequence>MAFESEAEVVIPDLWGKSSDHACGVALSDRPVVIPDLWGKSSDVNYDPCMVFR</sequence>